<name>A0A455TAT4_9GAMM</name>
<dbReference type="Proteomes" id="UP000317544">
    <property type="component" value="Plasmid pLeu"/>
</dbReference>
<protein>
    <submittedName>
        <fullName evidence="5">Replication-associated protein RepA1</fullName>
    </submittedName>
</protein>
<evidence type="ECO:0000256" key="4">
    <source>
        <dbReference type="ARBA" id="ARBA00022705"/>
    </source>
</evidence>
<dbReference type="AlphaFoldDB" id="A0A455TAT4"/>
<dbReference type="NCBIfam" id="NF040977">
    <property type="entry name" value="RepA_IncFII_LM"/>
    <property type="match status" value="1"/>
</dbReference>
<comment type="similarity">
    <text evidence="2">Belongs to the IncFII RepA family.</text>
</comment>
<organism evidence="5 6">
    <name type="scientific">Buchnera aphidicola</name>
    <name type="common">Nipponaphis monzeni</name>
    <dbReference type="NCBI Taxonomy" id="2495405"/>
    <lineage>
        <taxon>Bacteria</taxon>
        <taxon>Pseudomonadati</taxon>
        <taxon>Pseudomonadota</taxon>
        <taxon>Gammaproteobacteria</taxon>
        <taxon>Enterobacterales</taxon>
        <taxon>Erwiniaceae</taxon>
        <taxon>Buchnera</taxon>
    </lineage>
</organism>
<dbReference type="InterPro" id="IPR003446">
    <property type="entry name" value="Plasmid_replication_init_RepA"/>
</dbReference>
<gene>
    <name evidence="5" type="primary">repA1</name>
    <name evidence="5" type="ORF">BUCNMO_pL001</name>
</gene>
<keyword evidence="3" id="KW-0615">Plasmid copy control</keyword>
<evidence type="ECO:0000256" key="2">
    <source>
        <dbReference type="ARBA" id="ARBA00008256"/>
    </source>
</evidence>
<evidence type="ECO:0000256" key="1">
    <source>
        <dbReference type="ARBA" id="ARBA00002740"/>
    </source>
</evidence>
<dbReference type="EMBL" id="AP019380">
    <property type="protein sequence ID" value="BBI01451.1"/>
    <property type="molecule type" value="Genomic_DNA"/>
</dbReference>
<sequence>MLYKKKYVYNMFPIFTPPKEQKPRPAFIKYAMSRASMVDVARSELNYTLQPKSSTTGKKILRKRRLNEHRACAMRAMVSAMLYHFNIVSELVQATVEQLSDECGLSTISKAGNKSITRASRLITDFMEPMGFVTCKKIWDKIVGTYLPKIIRLTPLFFNLFGISVKRLHNAQLQRLGWINKGLIDRGLECITLVEACRRIKDNQICNIFKYRKSKHSFYKQKIKAQKICRLEETEAKQKILRVLVKRYSLVELTTMGPQGLKKQVNIEYYYLRKLAITPYPDADTPFKKTN</sequence>
<dbReference type="OrthoDB" id="6497710at2"/>
<geneLocation type="plasmid" evidence="6">
    <name>pleu dna</name>
</geneLocation>
<evidence type="ECO:0000313" key="6">
    <source>
        <dbReference type="Proteomes" id="UP000317544"/>
    </source>
</evidence>
<proteinExistence type="inferred from homology"/>
<dbReference type="GO" id="GO:0006276">
    <property type="term" value="P:plasmid maintenance"/>
    <property type="evidence" value="ECO:0007669"/>
    <property type="project" value="UniProtKB-KW"/>
</dbReference>
<dbReference type="RefSeq" id="WP_158345293.1">
    <property type="nucleotide sequence ID" value="NZ_AP019380.1"/>
</dbReference>
<keyword evidence="5" id="KW-0614">Plasmid</keyword>
<keyword evidence="4" id="KW-0235">DNA replication</keyword>
<reference evidence="5 6" key="1">
    <citation type="journal article" date="2019" name="Proc. Natl. Acad. Sci. U.S.A.">
        <title>Exaggeration and cooption of innate immunity for social defense.</title>
        <authorList>
            <person name="Kutsukake M."/>
            <person name="Moriyama M."/>
            <person name="Shigenobu S."/>
            <person name="Meng X.-Y."/>
            <person name="Nikoh N."/>
            <person name="Noda C."/>
            <person name="Kobayashi S."/>
            <person name="Fukatsu T."/>
        </authorList>
    </citation>
    <scope>NUCLEOTIDE SEQUENCE [LARGE SCALE GENOMIC DNA]</scope>
    <source>
        <strain evidence="5 6">Nmo</strain>
        <plasmid evidence="6">pleu dna</plasmid>
    </source>
</reference>
<dbReference type="Pfam" id="PF02387">
    <property type="entry name" value="IncFII_repA"/>
    <property type="match status" value="1"/>
</dbReference>
<dbReference type="GO" id="GO:0006260">
    <property type="term" value="P:DNA replication"/>
    <property type="evidence" value="ECO:0007669"/>
    <property type="project" value="UniProtKB-KW"/>
</dbReference>
<evidence type="ECO:0000256" key="3">
    <source>
        <dbReference type="ARBA" id="ARBA00022689"/>
    </source>
</evidence>
<accession>A0A455TAT4</accession>
<keyword evidence="6" id="KW-1185">Reference proteome</keyword>
<evidence type="ECO:0000313" key="5">
    <source>
        <dbReference type="EMBL" id="BBI01451.1"/>
    </source>
</evidence>
<comment type="function">
    <text evidence="1">This protein is essential for plasmid replication; it is involved in copy control functions.</text>
</comment>